<dbReference type="PANTHER" id="PTHR22904">
    <property type="entry name" value="TPR REPEAT CONTAINING PROTEIN"/>
    <property type="match status" value="1"/>
</dbReference>
<dbReference type="EMBL" id="LGTL01000009">
    <property type="protein sequence ID" value="KPA80160.1"/>
    <property type="molecule type" value="Genomic_DNA"/>
</dbReference>
<dbReference type="OrthoDB" id="2423701at2759"/>
<dbReference type="OMA" id="WFKAHLR"/>
<protein>
    <submittedName>
        <fullName evidence="4">Uncharacterized protein</fullName>
    </submittedName>
</protein>
<dbReference type="Gene3D" id="1.25.40.10">
    <property type="entry name" value="Tetratricopeptide repeat domain"/>
    <property type="match status" value="1"/>
</dbReference>
<keyword evidence="5" id="KW-1185">Reference proteome</keyword>
<evidence type="ECO:0000256" key="3">
    <source>
        <dbReference type="SAM" id="MobiDB-lite"/>
    </source>
</evidence>
<dbReference type="EMBL" id="LGTL01000009">
    <property type="protein sequence ID" value="KPA80159.1"/>
    <property type="molecule type" value="Genomic_DNA"/>
</dbReference>
<dbReference type="RefSeq" id="XP_015658598.1">
    <property type="nucleotide sequence ID" value="XM_015803082.1"/>
</dbReference>
<organism evidence="4 5">
    <name type="scientific">Leptomonas pyrrhocoris</name>
    <name type="common">Firebug parasite</name>
    <dbReference type="NCBI Taxonomy" id="157538"/>
    <lineage>
        <taxon>Eukaryota</taxon>
        <taxon>Discoba</taxon>
        <taxon>Euglenozoa</taxon>
        <taxon>Kinetoplastea</taxon>
        <taxon>Metakinetoplastina</taxon>
        <taxon>Trypanosomatida</taxon>
        <taxon>Trypanosomatidae</taxon>
        <taxon>Leishmaniinae</taxon>
        <taxon>Leptomonas</taxon>
    </lineage>
</organism>
<evidence type="ECO:0000313" key="5">
    <source>
        <dbReference type="Proteomes" id="UP000037923"/>
    </source>
</evidence>
<evidence type="ECO:0000256" key="2">
    <source>
        <dbReference type="ARBA" id="ARBA00022803"/>
    </source>
</evidence>
<dbReference type="SUPFAM" id="SSF48452">
    <property type="entry name" value="TPR-like"/>
    <property type="match status" value="1"/>
</dbReference>
<dbReference type="VEuPathDB" id="TriTrypDB:LpyrH10_09_2460"/>
<dbReference type="GeneID" id="26905436"/>
<feature type="region of interest" description="Disordered" evidence="3">
    <location>
        <begin position="163"/>
        <end position="240"/>
    </location>
</feature>
<dbReference type="Proteomes" id="UP000037923">
    <property type="component" value="Unassembled WGS sequence"/>
</dbReference>
<dbReference type="AlphaFoldDB" id="A0A0M9G1B3"/>
<name>A0A0M9G1B3_LEPPY</name>
<accession>A0A0M9G1B3</accession>
<evidence type="ECO:0000256" key="1">
    <source>
        <dbReference type="ARBA" id="ARBA00022737"/>
    </source>
</evidence>
<feature type="compositionally biased region" description="Basic and acidic residues" evidence="3">
    <location>
        <begin position="209"/>
        <end position="226"/>
    </location>
</feature>
<keyword evidence="1" id="KW-0677">Repeat</keyword>
<comment type="caution">
    <text evidence="4">The sequence shown here is derived from an EMBL/GenBank/DDBJ whole genome shotgun (WGS) entry which is preliminary data.</text>
</comment>
<dbReference type="RefSeq" id="XP_015658599.1">
    <property type="nucleotide sequence ID" value="XM_015803083.1"/>
</dbReference>
<dbReference type="PANTHER" id="PTHR22904:SF513">
    <property type="match status" value="1"/>
</dbReference>
<evidence type="ECO:0000313" key="4">
    <source>
        <dbReference type="EMBL" id="KPA80159.1"/>
    </source>
</evidence>
<reference evidence="4 5" key="1">
    <citation type="submission" date="2015-07" db="EMBL/GenBank/DDBJ databases">
        <title>High-quality genome of monoxenous trypanosomatid Leptomonas pyrrhocoris.</title>
        <authorList>
            <person name="Flegontov P."/>
            <person name="Butenko A."/>
            <person name="Firsov S."/>
            <person name="Vlcek C."/>
            <person name="Logacheva M.D."/>
            <person name="Field M."/>
            <person name="Filatov D."/>
            <person name="Flegontova O."/>
            <person name="Gerasimov E."/>
            <person name="Jackson A.P."/>
            <person name="Kelly S."/>
            <person name="Opperdoes F."/>
            <person name="O'Reilly A."/>
            <person name="Votypka J."/>
            <person name="Yurchenko V."/>
            <person name="Lukes J."/>
        </authorList>
    </citation>
    <scope>NUCLEOTIDE SEQUENCE [LARGE SCALE GENOMIC DNA]</scope>
    <source>
        <strain evidence="4">H10</strain>
    </source>
</reference>
<keyword evidence="2" id="KW-0802">TPR repeat</keyword>
<gene>
    <name evidence="4" type="ORF">ABB37_05146</name>
</gene>
<sequence>MTARSAKEPPLPRDLQSRFDALACRPWDRDDDDASTHLTQLLADWKELGNACYNHSCFLAAIRCYTKLMALPGGDTAAIRSNRSAAYLQSSMHAGPALALKDAEAAVEMEPKWFKGHLRVADAQRRRGDVVEADAAYRRTLALQPTCEGAHRGLRALKETVRLSGAAPGTQTDATTSSFSTARGTSSASEHTTAGAARSTEAPPITQEQRLERWKRETSVREDRTGMRPRPVSLAEADRQKGAAIKQTMLERFRSKVETDETFSSTLRERREEEMMLGDGVDYRDGDKYLRVYAHSTNGIGLGISADAYKEHTGQVDHRTW</sequence>
<proteinExistence type="predicted"/>
<dbReference type="GO" id="GO:0051879">
    <property type="term" value="F:Hsp90 protein binding"/>
    <property type="evidence" value="ECO:0007669"/>
    <property type="project" value="TreeGrafter"/>
</dbReference>
<dbReference type="InterPro" id="IPR011990">
    <property type="entry name" value="TPR-like_helical_dom_sf"/>
</dbReference>
<feature type="compositionally biased region" description="Polar residues" evidence="3">
    <location>
        <begin position="169"/>
        <end position="192"/>
    </location>
</feature>